<sequence>MNLLKVAQKAEAITGDRAVGKPSPTMRPNGTSSITFRGSKGWYDVYEDPNEGLMVLFLEGQEKPTGKILGAYYTQPKPADVEAAKLVSLVLISVKVLKSVKSLPTFQYGYMSMDPKGVNWKRFAIGGKMLLVKTRRAGAKTYGEIIAGSLMVGVIISADGAIEKVGKIPSSRL</sequence>
<evidence type="ECO:0000313" key="2">
    <source>
        <dbReference type="Proteomes" id="UP000265882"/>
    </source>
</evidence>
<reference evidence="1 2" key="1">
    <citation type="journal article" date="2017" name="ISME J.">
        <title>Energy and carbon metabolisms in a deep terrestrial subsurface fluid microbial community.</title>
        <authorList>
            <person name="Momper L."/>
            <person name="Jungbluth S.P."/>
            <person name="Lee M.D."/>
            <person name="Amend J.P."/>
        </authorList>
    </citation>
    <scope>NUCLEOTIDE SEQUENCE [LARGE SCALE GENOMIC DNA]</scope>
    <source>
        <strain evidence="1">SURF_5</strain>
    </source>
</reference>
<dbReference type="AlphaFoldDB" id="A0A3A4NN77"/>
<evidence type="ECO:0000313" key="1">
    <source>
        <dbReference type="EMBL" id="RJP19935.1"/>
    </source>
</evidence>
<proteinExistence type="predicted"/>
<dbReference type="EMBL" id="QZKU01000082">
    <property type="protein sequence ID" value="RJP19935.1"/>
    <property type="molecule type" value="Genomic_DNA"/>
</dbReference>
<organism evidence="1 2">
    <name type="scientific">Abyssobacteria bacterium (strain SURF_5)</name>
    <dbReference type="NCBI Taxonomy" id="2093360"/>
    <lineage>
        <taxon>Bacteria</taxon>
        <taxon>Pseudomonadati</taxon>
        <taxon>Candidatus Hydrogenedentota</taxon>
        <taxon>Candidatus Abyssobacteria</taxon>
    </lineage>
</organism>
<protein>
    <submittedName>
        <fullName evidence="1">Uncharacterized protein</fullName>
    </submittedName>
</protein>
<dbReference type="Proteomes" id="UP000265882">
    <property type="component" value="Unassembled WGS sequence"/>
</dbReference>
<gene>
    <name evidence="1" type="ORF">C4520_11920</name>
</gene>
<accession>A0A3A4NN77</accession>
<name>A0A3A4NN77_ABYX5</name>
<comment type="caution">
    <text evidence="1">The sequence shown here is derived from an EMBL/GenBank/DDBJ whole genome shotgun (WGS) entry which is preliminary data.</text>
</comment>